<evidence type="ECO:0000313" key="2">
    <source>
        <dbReference type="EMBL" id="KZP19658.1"/>
    </source>
</evidence>
<protein>
    <recommendedName>
        <fullName evidence="4">Myb/SANT-like domain-containing protein</fullName>
    </recommendedName>
</protein>
<sequence length="102" mass="11409">MSQRQHSKQQPNMSQGTTKKTRSKKSDKLNAIWTDVEQATIVKFLHNRRAEGGEGGTFKKATMNTLVLHLAASHGPPIIAKDLNQVEGKWKTLKAHLVQLHT</sequence>
<evidence type="ECO:0000313" key="3">
    <source>
        <dbReference type="Proteomes" id="UP000076532"/>
    </source>
</evidence>
<dbReference type="Proteomes" id="UP000076532">
    <property type="component" value="Unassembled WGS sequence"/>
</dbReference>
<feature type="region of interest" description="Disordered" evidence="1">
    <location>
        <begin position="1"/>
        <end position="29"/>
    </location>
</feature>
<feature type="compositionally biased region" description="Polar residues" evidence="1">
    <location>
        <begin position="1"/>
        <end position="13"/>
    </location>
</feature>
<dbReference type="EMBL" id="KV417562">
    <property type="protein sequence ID" value="KZP19658.1"/>
    <property type="molecule type" value="Genomic_DNA"/>
</dbReference>
<keyword evidence="3" id="KW-1185">Reference proteome</keyword>
<proteinExistence type="predicted"/>
<reference evidence="2 3" key="1">
    <citation type="journal article" date="2016" name="Mol. Biol. Evol.">
        <title>Comparative Genomics of Early-Diverging Mushroom-Forming Fungi Provides Insights into the Origins of Lignocellulose Decay Capabilities.</title>
        <authorList>
            <person name="Nagy L.G."/>
            <person name="Riley R."/>
            <person name="Tritt A."/>
            <person name="Adam C."/>
            <person name="Daum C."/>
            <person name="Floudas D."/>
            <person name="Sun H."/>
            <person name="Yadav J.S."/>
            <person name="Pangilinan J."/>
            <person name="Larsson K.H."/>
            <person name="Matsuura K."/>
            <person name="Barry K."/>
            <person name="Labutti K."/>
            <person name="Kuo R."/>
            <person name="Ohm R.A."/>
            <person name="Bhattacharya S.S."/>
            <person name="Shirouzu T."/>
            <person name="Yoshinaga Y."/>
            <person name="Martin F.M."/>
            <person name="Grigoriev I.V."/>
            <person name="Hibbett D.S."/>
        </authorList>
    </citation>
    <scope>NUCLEOTIDE SEQUENCE [LARGE SCALE GENOMIC DNA]</scope>
    <source>
        <strain evidence="2 3">CBS 109695</strain>
    </source>
</reference>
<name>A0A166IC38_9AGAM</name>
<gene>
    <name evidence="2" type="ORF">FIBSPDRAFT_955315</name>
</gene>
<accession>A0A166IC38</accession>
<evidence type="ECO:0000256" key="1">
    <source>
        <dbReference type="SAM" id="MobiDB-lite"/>
    </source>
</evidence>
<organism evidence="2 3">
    <name type="scientific">Athelia psychrophila</name>
    <dbReference type="NCBI Taxonomy" id="1759441"/>
    <lineage>
        <taxon>Eukaryota</taxon>
        <taxon>Fungi</taxon>
        <taxon>Dikarya</taxon>
        <taxon>Basidiomycota</taxon>
        <taxon>Agaricomycotina</taxon>
        <taxon>Agaricomycetes</taxon>
        <taxon>Agaricomycetidae</taxon>
        <taxon>Atheliales</taxon>
        <taxon>Atheliaceae</taxon>
        <taxon>Athelia</taxon>
    </lineage>
</organism>
<evidence type="ECO:0008006" key="4">
    <source>
        <dbReference type="Google" id="ProtNLM"/>
    </source>
</evidence>
<dbReference type="OrthoDB" id="3186724at2759"/>
<dbReference type="AlphaFoldDB" id="A0A166IC38"/>